<dbReference type="Proteomes" id="UP000334990">
    <property type="component" value="Unassembled WGS sequence"/>
</dbReference>
<dbReference type="AlphaFoldDB" id="A0A5M3W7Z1"/>
<feature type="region of interest" description="Disordered" evidence="1">
    <location>
        <begin position="1"/>
        <end position="24"/>
    </location>
</feature>
<keyword evidence="3" id="KW-1185">Reference proteome</keyword>
<name>A0A5M3W7Z1_9ACTN</name>
<organism evidence="2 3">
    <name type="scientific">Acrocarpospora corrugata</name>
    <dbReference type="NCBI Taxonomy" id="35763"/>
    <lineage>
        <taxon>Bacteria</taxon>
        <taxon>Bacillati</taxon>
        <taxon>Actinomycetota</taxon>
        <taxon>Actinomycetes</taxon>
        <taxon>Streptosporangiales</taxon>
        <taxon>Streptosporangiaceae</taxon>
        <taxon>Acrocarpospora</taxon>
    </lineage>
</organism>
<gene>
    <name evidence="2" type="ORF">Acor_61680</name>
</gene>
<proteinExistence type="predicted"/>
<reference evidence="2 3" key="1">
    <citation type="submission" date="2019-10" db="EMBL/GenBank/DDBJ databases">
        <title>Whole genome shotgun sequence of Acrocarpospora corrugata NBRC 13972.</title>
        <authorList>
            <person name="Ichikawa N."/>
            <person name="Kimura A."/>
            <person name="Kitahashi Y."/>
            <person name="Komaki H."/>
            <person name="Oguchi A."/>
        </authorList>
    </citation>
    <scope>NUCLEOTIDE SEQUENCE [LARGE SCALE GENOMIC DNA]</scope>
    <source>
        <strain evidence="2 3">NBRC 13972</strain>
    </source>
</reference>
<dbReference type="EMBL" id="BLAD01000077">
    <property type="protein sequence ID" value="GES04102.1"/>
    <property type="molecule type" value="Genomic_DNA"/>
</dbReference>
<protein>
    <submittedName>
        <fullName evidence="2">Uncharacterized protein</fullName>
    </submittedName>
</protein>
<evidence type="ECO:0000313" key="3">
    <source>
        <dbReference type="Proteomes" id="UP000334990"/>
    </source>
</evidence>
<sequence length="70" mass="6724">MGSLRGISRIASGHTRSSGGGRVAGGGWAAVVAAGPAMREPSGETVSGAVTTAATATAAISIVIRRLFAG</sequence>
<evidence type="ECO:0000313" key="2">
    <source>
        <dbReference type="EMBL" id="GES04102.1"/>
    </source>
</evidence>
<accession>A0A5M3W7Z1</accession>
<comment type="caution">
    <text evidence="2">The sequence shown here is derived from an EMBL/GenBank/DDBJ whole genome shotgun (WGS) entry which is preliminary data.</text>
</comment>
<evidence type="ECO:0000256" key="1">
    <source>
        <dbReference type="SAM" id="MobiDB-lite"/>
    </source>
</evidence>